<feature type="transmembrane region" description="Helical" evidence="2">
    <location>
        <begin position="81"/>
        <end position="98"/>
    </location>
</feature>
<keyword evidence="2" id="KW-0472">Membrane</keyword>
<evidence type="ECO:0000313" key="5">
    <source>
        <dbReference type="EMBL" id="MBB1257219.1"/>
    </source>
</evidence>
<dbReference type="Pfam" id="PF01569">
    <property type="entry name" value="PAP2"/>
    <property type="match status" value="1"/>
</dbReference>
<comment type="caution">
    <text evidence="5">The sequence shown here is derived from an EMBL/GenBank/DDBJ whole genome shotgun (WGS) entry which is preliminary data.</text>
</comment>
<proteinExistence type="predicted"/>
<organism evidence="5 6">
    <name type="scientific">Streptomyces alkaliterrae</name>
    <dbReference type="NCBI Taxonomy" id="2213162"/>
    <lineage>
        <taxon>Bacteria</taxon>
        <taxon>Bacillati</taxon>
        <taxon>Actinomycetota</taxon>
        <taxon>Actinomycetes</taxon>
        <taxon>Kitasatosporales</taxon>
        <taxon>Streptomycetaceae</taxon>
        <taxon>Streptomyces</taxon>
    </lineage>
</organism>
<dbReference type="SUPFAM" id="SSF48317">
    <property type="entry name" value="Acid phosphatase/Vanadium-dependent haloperoxidase"/>
    <property type="match status" value="1"/>
</dbReference>
<dbReference type="Proteomes" id="UP000517765">
    <property type="component" value="Unassembled WGS sequence"/>
</dbReference>
<dbReference type="EMBL" id="JABJXA010000001">
    <property type="protein sequence ID" value="MBB1257219.1"/>
    <property type="molecule type" value="Genomic_DNA"/>
</dbReference>
<evidence type="ECO:0000256" key="1">
    <source>
        <dbReference type="SAM" id="MobiDB-lite"/>
    </source>
</evidence>
<reference evidence="6" key="1">
    <citation type="submission" date="2020-05" db="EMBL/GenBank/DDBJ databases">
        <title>Classification of alakaliphilic streptomycetes isolated from an alkaline soil next to Lonar Crater, India and a proposal for the recognition of Streptomyces alkaliterrae sp. nov.</title>
        <authorList>
            <person name="Golinska P."/>
        </authorList>
    </citation>
    <scope>NUCLEOTIDE SEQUENCE [LARGE SCALE GENOMIC DNA]</scope>
    <source>
        <strain evidence="6">OF8</strain>
    </source>
</reference>
<feature type="transmembrane region" description="Helical" evidence="2">
    <location>
        <begin position="168"/>
        <end position="189"/>
    </location>
</feature>
<keyword evidence="2" id="KW-0812">Transmembrane</keyword>
<feature type="transmembrane region" description="Helical" evidence="2">
    <location>
        <begin position="54"/>
        <end position="74"/>
    </location>
</feature>
<sequence length="216" mass="22290">MFTAVVLMMLLLVTGWQVAAGGPLAAWDESVSRGLRQPSPESRGGGWAQPAADLGSVAVAVPVLAAAMAVFWWWTRRWWPVMCAAAAMAAVPLVVVPLKVLFDRPGPVSGSGYFPSGHTATAVVAYGCAALLVSAVVRSGVVRWAAASVAVLLVVATGAGLVRRAYHWPLDVLASCALGGLLLLAVALLSGDRGPGGRRPAGRRPRAWPVPGSPGR</sequence>
<dbReference type="Gene3D" id="1.20.144.10">
    <property type="entry name" value="Phosphatidic acid phosphatase type 2/haloperoxidase"/>
    <property type="match status" value="1"/>
</dbReference>
<keyword evidence="3" id="KW-0732">Signal</keyword>
<feature type="transmembrane region" description="Helical" evidence="2">
    <location>
        <begin position="118"/>
        <end position="137"/>
    </location>
</feature>
<dbReference type="AlphaFoldDB" id="A0A7W3WRP2"/>
<evidence type="ECO:0000256" key="3">
    <source>
        <dbReference type="SAM" id="SignalP"/>
    </source>
</evidence>
<dbReference type="InterPro" id="IPR036938">
    <property type="entry name" value="PAP2/HPO_sf"/>
</dbReference>
<feature type="domain" description="Phosphatidic acid phosphatase type 2/haloperoxidase" evidence="4">
    <location>
        <begin position="114"/>
        <end position="192"/>
    </location>
</feature>
<evidence type="ECO:0000313" key="6">
    <source>
        <dbReference type="Proteomes" id="UP000517765"/>
    </source>
</evidence>
<dbReference type="InterPro" id="IPR000326">
    <property type="entry name" value="PAP2/HPO"/>
</dbReference>
<evidence type="ECO:0000259" key="4">
    <source>
        <dbReference type="Pfam" id="PF01569"/>
    </source>
</evidence>
<evidence type="ECO:0000256" key="2">
    <source>
        <dbReference type="SAM" id="Phobius"/>
    </source>
</evidence>
<feature type="signal peptide" evidence="3">
    <location>
        <begin position="1"/>
        <end position="19"/>
    </location>
</feature>
<protein>
    <submittedName>
        <fullName evidence="5">Phosphatase PAP2 family protein</fullName>
    </submittedName>
</protein>
<accession>A0A7W3WRP2</accession>
<feature type="region of interest" description="Disordered" evidence="1">
    <location>
        <begin position="193"/>
        <end position="216"/>
    </location>
</feature>
<feature type="transmembrane region" description="Helical" evidence="2">
    <location>
        <begin position="144"/>
        <end position="162"/>
    </location>
</feature>
<feature type="chain" id="PRO_5039071647" evidence="3">
    <location>
        <begin position="20"/>
        <end position="216"/>
    </location>
</feature>
<dbReference type="RefSeq" id="WP_181356149.1">
    <property type="nucleotide sequence ID" value="NZ_JABJXA010000001.1"/>
</dbReference>
<name>A0A7W3WRP2_9ACTN</name>
<keyword evidence="2" id="KW-1133">Transmembrane helix</keyword>
<gene>
    <name evidence="5" type="ORF">H3147_00010</name>
</gene>